<feature type="compositionally biased region" description="Acidic residues" evidence="1">
    <location>
        <begin position="86"/>
        <end position="100"/>
    </location>
</feature>
<dbReference type="eggNOG" id="arCOG11616">
    <property type="taxonomic scope" value="Archaea"/>
</dbReference>
<evidence type="ECO:0000259" key="3">
    <source>
        <dbReference type="Pfam" id="PF01551"/>
    </source>
</evidence>
<dbReference type="Gene3D" id="2.70.70.10">
    <property type="entry name" value="Glucose Permease (Domain IIA)"/>
    <property type="match status" value="1"/>
</dbReference>
<dbReference type="CDD" id="cd12797">
    <property type="entry name" value="M23_peptidase"/>
    <property type="match status" value="1"/>
</dbReference>
<feature type="domain" description="M23ase beta-sheet core" evidence="3">
    <location>
        <begin position="221"/>
        <end position="315"/>
    </location>
</feature>
<protein>
    <submittedName>
        <fullName evidence="4">Peptidase M23</fullName>
    </submittedName>
</protein>
<dbReference type="AlphaFoldDB" id="F8D424"/>
<evidence type="ECO:0000313" key="4">
    <source>
        <dbReference type="EMBL" id="AEH36279.1"/>
    </source>
</evidence>
<organism evidence="4 5">
    <name type="scientific">Halopiger xanaduensis (strain DSM 18323 / JCM 14033 / SH-6)</name>
    <dbReference type="NCBI Taxonomy" id="797210"/>
    <lineage>
        <taxon>Archaea</taxon>
        <taxon>Methanobacteriati</taxon>
        <taxon>Methanobacteriota</taxon>
        <taxon>Stenosarchaea group</taxon>
        <taxon>Halobacteria</taxon>
        <taxon>Halobacteriales</taxon>
        <taxon>Natrialbaceae</taxon>
        <taxon>Halopiger</taxon>
    </lineage>
</organism>
<dbReference type="GO" id="GO:0004222">
    <property type="term" value="F:metalloendopeptidase activity"/>
    <property type="evidence" value="ECO:0007669"/>
    <property type="project" value="TreeGrafter"/>
</dbReference>
<dbReference type="InterPro" id="IPR011055">
    <property type="entry name" value="Dup_hybrid_motif"/>
</dbReference>
<dbReference type="STRING" id="797210.Halxa_1647"/>
<dbReference type="Pfam" id="PF01551">
    <property type="entry name" value="Peptidase_M23"/>
    <property type="match status" value="1"/>
</dbReference>
<dbReference type="EMBL" id="CP002839">
    <property type="protein sequence ID" value="AEH36279.1"/>
    <property type="molecule type" value="Genomic_DNA"/>
</dbReference>
<evidence type="ECO:0000313" key="5">
    <source>
        <dbReference type="Proteomes" id="UP000006794"/>
    </source>
</evidence>
<feature type="transmembrane region" description="Helical" evidence="2">
    <location>
        <begin position="28"/>
        <end position="47"/>
    </location>
</feature>
<feature type="transmembrane region" description="Helical" evidence="2">
    <location>
        <begin position="59"/>
        <end position="80"/>
    </location>
</feature>
<sequence>METRHPLSSDPEPESADDPERLSGIRRFVPSPTLIATLGFLSVPGFLYEPLEGLQVFALFFLAGLWPLVAGIGGFVYGAVTRDGGAEADTDAEPDADAAEPTDWIDSGDRGVNARALFSMLVLQFQPILFVTGILQLAGHIPILARYRGDLPSAETHESDVDYRLPLEGTWTVVNGSPDREYSHSWGILTQRYAYDFVITDEDGRTTAGERGPPEEYYCFGEPILAPADGVVVSTRNDHRDYHRTNGWMDPLQRSILGNHVVIDHENGEYSVLAHLQQGSVAVEPGERVERGQQIARCGNSGNTTEPHLHFHLQDRSSFFLGMGLPIRFDDVRTDHPRTGPETHDEVYVHAGQRVAHVGE</sequence>
<dbReference type="InterPro" id="IPR050570">
    <property type="entry name" value="Cell_wall_metabolism_enzyme"/>
</dbReference>
<dbReference type="PANTHER" id="PTHR21666:SF270">
    <property type="entry name" value="MUREIN HYDROLASE ACTIVATOR ENVC"/>
    <property type="match status" value="1"/>
</dbReference>
<name>F8D424_HALXS</name>
<accession>F8D424</accession>
<dbReference type="Proteomes" id="UP000006794">
    <property type="component" value="Chromosome"/>
</dbReference>
<reference evidence="4 5" key="1">
    <citation type="journal article" date="2012" name="Stand. Genomic Sci.">
        <title>Complete genome sequence of Halopiger xanaduensis type strain (SH-6(T)).</title>
        <authorList>
            <person name="Anderson I."/>
            <person name="Tindall B.J."/>
            <person name="Rohde M."/>
            <person name="Lucas S."/>
            <person name="Han J."/>
            <person name="Lapidus A."/>
            <person name="Cheng J.F."/>
            <person name="Goodwin L."/>
            <person name="Pitluck S."/>
            <person name="Peters L."/>
            <person name="Pati A."/>
            <person name="Mikhailova N."/>
            <person name="Pagani I."/>
            <person name="Teshima H."/>
            <person name="Han C."/>
            <person name="Tapia R."/>
            <person name="Land M."/>
            <person name="Woyke T."/>
            <person name="Klenk H.P."/>
            <person name="Kyrpides N."/>
            <person name="Ivanova N."/>
        </authorList>
    </citation>
    <scope>NUCLEOTIDE SEQUENCE [LARGE SCALE GENOMIC DNA]</scope>
    <source>
        <strain evidence="5">DSM 18323 / JCM 14033 / SH-6</strain>
    </source>
</reference>
<dbReference type="PANTHER" id="PTHR21666">
    <property type="entry name" value="PEPTIDASE-RELATED"/>
    <property type="match status" value="1"/>
</dbReference>
<feature type="region of interest" description="Disordered" evidence="1">
    <location>
        <begin position="1"/>
        <end position="20"/>
    </location>
</feature>
<evidence type="ECO:0000256" key="1">
    <source>
        <dbReference type="SAM" id="MobiDB-lite"/>
    </source>
</evidence>
<dbReference type="HOGENOM" id="CLU_075482_0_0_2"/>
<feature type="region of interest" description="Disordered" evidence="1">
    <location>
        <begin position="86"/>
        <end position="105"/>
    </location>
</feature>
<dbReference type="GeneID" id="10796616"/>
<dbReference type="InterPro" id="IPR016047">
    <property type="entry name" value="M23ase_b-sheet_dom"/>
</dbReference>
<keyword evidence="2" id="KW-0472">Membrane</keyword>
<keyword evidence="2" id="KW-0812">Transmembrane</keyword>
<dbReference type="KEGG" id="hxa:Halxa_1647"/>
<proteinExistence type="predicted"/>
<evidence type="ECO:0000256" key="2">
    <source>
        <dbReference type="SAM" id="Phobius"/>
    </source>
</evidence>
<keyword evidence="5" id="KW-1185">Reference proteome</keyword>
<dbReference type="OrthoDB" id="7494at2157"/>
<dbReference type="RefSeq" id="WP_013879173.1">
    <property type="nucleotide sequence ID" value="NC_015666.1"/>
</dbReference>
<dbReference type="SUPFAM" id="SSF51261">
    <property type="entry name" value="Duplicated hybrid motif"/>
    <property type="match status" value="1"/>
</dbReference>
<feature type="transmembrane region" description="Helical" evidence="2">
    <location>
        <begin position="116"/>
        <end position="138"/>
    </location>
</feature>
<gene>
    <name evidence="4" type="ordered locus">Halxa_1647</name>
</gene>
<keyword evidence="2" id="KW-1133">Transmembrane helix</keyword>